<dbReference type="GO" id="GO:0044781">
    <property type="term" value="P:bacterial-type flagellum organization"/>
    <property type="evidence" value="ECO:0007669"/>
    <property type="project" value="UniProtKB-KW"/>
</dbReference>
<dbReference type="Pfam" id="PF02108">
    <property type="entry name" value="FliH"/>
    <property type="match status" value="1"/>
</dbReference>
<comment type="caution">
    <text evidence="9">The sequence shown here is derived from an EMBL/GenBank/DDBJ whole genome shotgun (WGS) entry which is preliminary data.</text>
</comment>
<dbReference type="InterPro" id="IPR018247">
    <property type="entry name" value="EF_Hand_1_Ca_BS"/>
</dbReference>
<dbReference type="GO" id="GO:0005829">
    <property type="term" value="C:cytosol"/>
    <property type="evidence" value="ECO:0007669"/>
    <property type="project" value="TreeGrafter"/>
</dbReference>
<evidence type="ECO:0000259" key="8">
    <source>
        <dbReference type="Pfam" id="PF02108"/>
    </source>
</evidence>
<evidence type="ECO:0000256" key="3">
    <source>
        <dbReference type="ARBA" id="ARBA00022448"/>
    </source>
</evidence>
<dbReference type="PROSITE" id="PS00018">
    <property type="entry name" value="EF_HAND_1"/>
    <property type="match status" value="1"/>
</dbReference>
<comment type="similarity">
    <text evidence="2">Belongs to the FliH family.</text>
</comment>
<dbReference type="PANTHER" id="PTHR34982">
    <property type="entry name" value="YOP PROTEINS TRANSLOCATION PROTEIN L"/>
    <property type="match status" value="1"/>
</dbReference>
<evidence type="ECO:0000256" key="7">
    <source>
        <dbReference type="SAM" id="Coils"/>
    </source>
</evidence>
<gene>
    <name evidence="9" type="ORF">COW36_11670</name>
</gene>
<dbReference type="GO" id="GO:0015031">
    <property type="term" value="P:protein transport"/>
    <property type="evidence" value="ECO:0007669"/>
    <property type="project" value="UniProtKB-KW"/>
</dbReference>
<evidence type="ECO:0000256" key="6">
    <source>
        <dbReference type="ARBA" id="ARBA00023225"/>
    </source>
</evidence>
<protein>
    <recommendedName>
        <fullName evidence="8">Flagellar assembly protein FliH/Type III secretion system HrpE domain-containing protein</fullName>
    </recommendedName>
</protein>
<evidence type="ECO:0000256" key="2">
    <source>
        <dbReference type="ARBA" id="ARBA00006602"/>
    </source>
</evidence>
<keyword evidence="3" id="KW-0813">Transport</keyword>
<evidence type="ECO:0000256" key="4">
    <source>
        <dbReference type="ARBA" id="ARBA00022795"/>
    </source>
</evidence>
<keyword evidence="5" id="KW-0653">Protein transport</keyword>
<reference evidence="9 10" key="1">
    <citation type="submission" date="2017-09" db="EMBL/GenBank/DDBJ databases">
        <title>Depth-based differentiation of microbial function through sediment-hosted aquifers and enrichment of novel symbionts in the deep terrestrial subsurface.</title>
        <authorList>
            <person name="Probst A.J."/>
            <person name="Ladd B."/>
            <person name="Jarett J.K."/>
            <person name="Geller-Mcgrath D.E."/>
            <person name="Sieber C.M."/>
            <person name="Emerson J.B."/>
            <person name="Anantharaman K."/>
            <person name="Thomas B.C."/>
            <person name="Malmstrom R."/>
            <person name="Stieglmeier M."/>
            <person name="Klingl A."/>
            <person name="Woyke T."/>
            <person name="Ryan C.M."/>
            <person name="Banfield J.F."/>
        </authorList>
    </citation>
    <scope>NUCLEOTIDE SEQUENCE [LARGE SCALE GENOMIC DNA]</scope>
    <source>
        <strain evidence="9">CG17_big_fil_post_rev_8_21_14_2_50_48_46</strain>
    </source>
</reference>
<evidence type="ECO:0000313" key="10">
    <source>
        <dbReference type="Proteomes" id="UP000231019"/>
    </source>
</evidence>
<keyword evidence="4" id="KW-1005">Bacterial flagellum biogenesis</keyword>
<dbReference type="EMBL" id="PFFQ01000037">
    <property type="protein sequence ID" value="PIW16422.1"/>
    <property type="molecule type" value="Genomic_DNA"/>
</dbReference>
<proteinExistence type="inferred from homology"/>
<comment type="function">
    <text evidence="1">Needed for flagellar regrowth and assembly.</text>
</comment>
<evidence type="ECO:0000313" key="9">
    <source>
        <dbReference type="EMBL" id="PIW16422.1"/>
    </source>
</evidence>
<dbReference type="InterPro" id="IPR051472">
    <property type="entry name" value="T3SS_Stator/FliH"/>
</dbReference>
<feature type="coiled-coil region" evidence="7">
    <location>
        <begin position="338"/>
        <end position="372"/>
    </location>
</feature>
<organism evidence="9 10">
    <name type="scientific">bacterium (Candidatus Blackallbacteria) CG17_big_fil_post_rev_8_21_14_2_50_48_46</name>
    <dbReference type="NCBI Taxonomy" id="2014261"/>
    <lineage>
        <taxon>Bacteria</taxon>
        <taxon>Candidatus Blackallbacteria</taxon>
    </lineage>
</organism>
<dbReference type="PANTHER" id="PTHR34982:SF1">
    <property type="entry name" value="FLAGELLAR ASSEMBLY PROTEIN FLIH"/>
    <property type="match status" value="1"/>
</dbReference>
<keyword evidence="6" id="KW-1006">Bacterial flagellum protein export</keyword>
<dbReference type="Proteomes" id="UP000231019">
    <property type="component" value="Unassembled WGS sequence"/>
</dbReference>
<evidence type="ECO:0000256" key="5">
    <source>
        <dbReference type="ARBA" id="ARBA00022927"/>
    </source>
</evidence>
<accession>A0A2M7G3H4</accession>
<feature type="domain" description="Flagellar assembly protein FliH/Type III secretion system HrpE" evidence="8">
    <location>
        <begin position="426"/>
        <end position="548"/>
    </location>
</feature>
<feature type="non-terminal residue" evidence="9">
    <location>
        <position position="1"/>
    </location>
</feature>
<name>A0A2M7G3H4_9BACT</name>
<evidence type="ECO:0000256" key="1">
    <source>
        <dbReference type="ARBA" id="ARBA00003041"/>
    </source>
</evidence>
<sequence>VEYLTMEEDADSLDDSWEEGQEVGDTSYFRGGKQFELAAPVVIGGEGMDFDFSTLDLQTDSLADTVFFAAAETEVIFGEPVLVGGAAALQRAAELAYEEPQAYEEYAEESYEEPVYSDEDFYDETGLEEAGPQAEPTYLKDFASMSSGVDSDDDAAAAWAAQKKNTMQTRLDGKIRSMMDDQKMALREQSKEQLSFVSAEEKQRLVSEALDSLRNAPQAAELDFEKIFQDIADYIENLAWHHTEKLQQDLEDERAQMLSSIEEYVENSIHEQRESMMLEAEEYISSTVQEYKKSLNEDNEFIKAANQIIAQRESILNEAYDKSLMMVQESEAEHARIVQDAYSQQEQAQQMLQEAEAQVELMAQEAQAEAERIISEANMESARIIEAAEQSHQEIVEAATQDGFNVGYQEGREEAIKENAQLLMETTNALNKLHAAFPVAVKQNEDKLIKLALEISREVIQDELAMKPEIVLKSVERAIGKVSDLEKVIIKVNPLDLDLVLPKQEFFKKLLPDVQDFIITGHYSIERGGCLIETNSGSIDAQVNTQLAVVEEVFQQIRSEYDFDDDGEMEEDEI</sequence>
<dbReference type="AlphaFoldDB" id="A0A2M7G3H4"/>
<dbReference type="InterPro" id="IPR018035">
    <property type="entry name" value="Flagellar_FliH/T3SS_HrpE"/>
</dbReference>
<keyword evidence="7" id="KW-0175">Coiled coil</keyword>